<dbReference type="Proteomes" id="UP001626550">
    <property type="component" value="Unassembled WGS sequence"/>
</dbReference>
<protein>
    <submittedName>
        <fullName evidence="1">Uncharacterized protein</fullName>
    </submittedName>
</protein>
<keyword evidence="2" id="KW-1185">Reference proteome</keyword>
<dbReference type="PANTHER" id="PTHR33487">
    <property type="entry name" value="CILIA- AND FLAGELLA-ASSOCIATED PROTEIN 54"/>
    <property type="match status" value="1"/>
</dbReference>
<gene>
    <name evidence="1" type="ORF">Ciccas_002000</name>
</gene>
<evidence type="ECO:0000313" key="2">
    <source>
        <dbReference type="Proteomes" id="UP001626550"/>
    </source>
</evidence>
<organism evidence="1 2">
    <name type="scientific">Cichlidogyrus casuarinus</name>
    <dbReference type="NCBI Taxonomy" id="1844966"/>
    <lineage>
        <taxon>Eukaryota</taxon>
        <taxon>Metazoa</taxon>
        <taxon>Spiralia</taxon>
        <taxon>Lophotrochozoa</taxon>
        <taxon>Platyhelminthes</taxon>
        <taxon>Monogenea</taxon>
        <taxon>Monopisthocotylea</taxon>
        <taxon>Dactylogyridea</taxon>
        <taxon>Ancyrocephalidae</taxon>
        <taxon>Cichlidogyrus</taxon>
    </lineage>
</organism>
<comment type="caution">
    <text evidence="1">The sequence shown here is derived from an EMBL/GenBank/DDBJ whole genome shotgun (WGS) entry which is preliminary data.</text>
</comment>
<dbReference type="EMBL" id="JBJKFK010000145">
    <property type="protein sequence ID" value="KAL3319335.1"/>
    <property type="molecule type" value="Genomic_DNA"/>
</dbReference>
<name>A0ABD2QIH8_9PLAT</name>
<dbReference type="PANTHER" id="PTHR33487:SF1">
    <property type="entry name" value="CILIA- AND FLAGELLA-ASSOCIATED PROTEIN 54"/>
    <property type="match status" value="1"/>
</dbReference>
<reference evidence="1 2" key="1">
    <citation type="submission" date="2024-11" db="EMBL/GenBank/DDBJ databases">
        <title>Adaptive evolution of stress response genes in parasites aligns with host niche diversity.</title>
        <authorList>
            <person name="Hahn C."/>
            <person name="Resl P."/>
        </authorList>
    </citation>
    <scope>NUCLEOTIDE SEQUENCE [LARGE SCALE GENOMIC DNA]</scope>
    <source>
        <strain evidence="1">EGGRZ-B1_66</strain>
        <tissue evidence="1">Body</tissue>
    </source>
</reference>
<proteinExistence type="predicted"/>
<sequence length="564" mass="62935">MVAIFSYSCGLLSGALYEARNQDLFLIDLYTEMVVYEQKIRAKLHEIGLSRCTQTDLIGAQAVAYINKQSNNYRAKIRQECGKNAAVILLQNCEQAQFLHLDNHHEEKKNLIQILRELMITPVKKVVEENSEYFVRPPAPELLASSRHRMCFRPKVWNQPVRYYSLFGRLVTGTRATVHANDFKLEETGIMQSADDLDECILTVANLTANQQYVFALVAYDQSGQRIGSMGESTGPITASPSINTLILACQMGKTCLQCDMLDEAGKIWLELWTKFIDQAPVNPKSATSVPFKLCHYTMKEDLINHTSSMTIHDFTTFTLQYLTKVGHKHNYGATLTNSGGLTNQINRLCHANLLLLCLKSALTLEEHALALDCVKLIYAALSPMIFEHSNCYAITELATECMNVLVECAKIRKNDHSSVPMVRAKIHPQLIASLGFCCARILKHYDEMDSASLAVEQTKFLLQNTSIAYFQSQKNKKVNQVSAPPTEEENQIAARSLSPAVSASDLTAAPLRPQSTCSITGGESRLFHAERELSNDDCKALEAFVQCLTLQKSTGLFAIISTQ</sequence>
<evidence type="ECO:0000313" key="1">
    <source>
        <dbReference type="EMBL" id="KAL3319335.1"/>
    </source>
</evidence>
<dbReference type="AlphaFoldDB" id="A0ABD2QIH8"/>
<accession>A0ABD2QIH8</accession>